<comment type="subcellular location">
    <subcellularLocation>
        <location evidence="2">Membrane</location>
    </subcellularLocation>
    <subcellularLocation>
        <location evidence="1">Mitochondrion</location>
    </subcellularLocation>
</comment>
<evidence type="ECO:0000256" key="6">
    <source>
        <dbReference type="ARBA" id="ARBA00023128"/>
    </source>
</evidence>
<keyword evidence="3" id="KW-0812">Transmembrane</keyword>
<evidence type="ECO:0000256" key="3">
    <source>
        <dbReference type="ARBA" id="ARBA00022692"/>
    </source>
</evidence>
<dbReference type="AlphaFoldDB" id="A0AAD5XFA4"/>
<dbReference type="PANTHER" id="PTHR14360:SF12">
    <property type="entry name" value="MOZ PROTEIN REPRESENTS A CHROMATIN-ASSOCIATED ACETYLTRANSFERASE"/>
    <property type="match status" value="1"/>
</dbReference>
<proteinExistence type="predicted"/>
<dbReference type="Proteomes" id="UP001211907">
    <property type="component" value="Unassembled WGS sequence"/>
</dbReference>
<evidence type="ECO:0000313" key="8">
    <source>
        <dbReference type="EMBL" id="KAJ3111611.1"/>
    </source>
</evidence>
<keyword evidence="9" id="KW-1185">Reference proteome</keyword>
<reference evidence="8" key="1">
    <citation type="submission" date="2020-05" db="EMBL/GenBank/DDBJ databases">
        <title>Phylogenomic resolution of chytrid fungi.</title>
        <authorList>
            <person name="Stajich J.E."/>
            <person name="Amses K."/>
            <person name="Simmons R."/>
            <person name="Seto K."/>
            <person name="Myers J."/>
            <person name="Bonds A."/>
            <person name="Quandt C.A."/>
            <person name="Barry K."/>
            <person name="Liu P."/>
            <person name="Grigoriev I."/>
            <person name="Longcore J.E."/>
            <person name="James T.Y."/>
        </authorList>
    </citation>
    <scope>NUCLEOTIDE SEQUENCE</scope>
    <source>
        <strain evidence="8">JEL0513</strain>
    </source>
</reference>
<dbReference type="InterPro" id="IPR024461">
    <property type="entry name" value="CCDC90-like"/>
</dbReference>
<dbReference type="GO" id="GO:0016020">
    <property type="term" value="C:membrane"/>
    <property type="evidence" value="ECO:0007669"/>
    <property type="project" value="UniProtKB-SubCell"/>
</dbReference>
<sequence length="213" mass="24413">MALMHQCQKYNLALCFHLQKFQQSNFAQDFLMHKFHHFVDTQAAVFKLSKCGLTRGQSAAIARTAQSLLIAKTQRMRNSLVAAAELDKAQFFRDKQAHELRSELEILRRNETALLRTELESISRALDALTQKSSEKIASLKSDVTFDLNNHKTERRALSTRIDLRIQEIHHKLTVELSTLKTRLESVKMEATQRAIWVALVTFGAVLISHEIQ</sequence>
<dbReference type="PANTHER" id="PTHR14360">
    <property type="entry name" value="PROTEIN FMP32, MITOCHONDRIAL"/>
    <property type="match status" value="1"/>
</dbReference>
<comment type="caution">
    <text evidence="8">The sequence shown here is derived from an EMBL/GenBank/DDBJ whole genome shotgun (WGS) entry which is preliminary data.</text>
</comment>
<dbReference type="Gene3D" id="1.20.5.340">
    <property type="match status" value="1"/>
</dbReference>
<keyword evidence="5" id="KW-0175">Coiled coil</keyword>
<evidence type="ECO:0000256" key="1">
    <source>
        <dbReference type="ARBA" id="ARBA00004173"/>
    </source>
</evidence>
<dbReference type="GO" id="GO:0005739">
    <property type="term" value="C:mitochondrion"/>
    <property type="evidence" value="ECO:0007669"/>
    <property type="project" value="UniProtKB-SubCell"/>
</dbReference>
<name>A0AAD5XFA4_9FUNG</name>
<keyword evidence="7" id="KW-0472">Membrane</keyword>
<accession>A0AAD5XFA4</accession>
<evidence type="ECO:0000256" key="4">
    <source>
        <dbReference type="ARBA" id="ARBA00022989"/>
    </source>
</evidence>
<organism evidence="8 9">
    <name type="scientific">Physocladia obscura</name>
    <dbReference type="NCBI Taxonomy" id="109957"/>
    <lineage>
        <taxon>Eukaryota</taxon>
        <taxon>Fungi</taxon>
        <taxon>Fungi incertae sedis</taxon>
        <taxon>Chytridiomycota</taxon>
        <taxon>Chytridiomycota incertae sedis</taxon>
        <taxon>Chytridiomycetes</taxon>
        <taxon>Chytridiales</taxon>
        <taxon>Chytriomycetaceae</taxon>
        <taxon>Physocladia</taxon>
    </lineage>
</organism>
<evidence type="ECO:0000313" key="9">
    <source>
        <dbReference type="Proteomes" id="UP001211907"/>
    </source>
</evidence>
<gene>
    <name evidence="8" type="ORF">HK100_002632</name>
</gene>
<protein>
    <submittedName>
        <fullName evidence="8">Uncharacterized protein</fullName>
    </submittedName>
</protein>
<evidence type="ECO:0000256" key="2">
    <source>
        <dbReference type="ARBA" id="ARBA00004370"/>
    </source>
</evidence>
<evidence type="ECO:0000256" key="7">
    <source>
        <dbReference type="ARBA" id="ARBA00023136"/>
    </source>
</evidence>
<evidence type="ECO:0000256" key="5">
    <source>
        <dbReference type="ARBA" id="ARBA00023054"/>
    </source>
</evidence>
<keyword evidence="4" id="KW-1133">Transmembrane helix</keyword>
<dbReference type="Pfam" id="PF07798">
    <property type="entry name" value="CCDC90-like"/>
    <property type="match status" value="1"/>
</dbReference>
<dbReference type="EMBL" id="JADGJH010001614">
    <property type="protein sequence ID" value="KAJ3111611.1"/>
    <property type="molecule type" value="Genomic_DNA"/>
</dbReference>
<keyword evidence="6" id="KW-0496">Mitochondrion</keyword>